<gene>
    <name evidence="2" type="ORF">J2X05_002810</name>
</gene>
<reference evidence="2 3" key="1">
    <citation type="submission" date="2023-07" db="EMBL/GenBank/DDBJ databases">
        <title>Sorghum-associated microbial communities from plants grown in Nebraska, USA.</title>
        <authorList>
            <person name="Schachtman D."/>
        </authorList>
    </citation>
    <scope>NUCLEOTIDE SEQUENCE [LARGE SCALE GENOMIC DNA]</scope>
    <source>
        <strain evidence="2 3">BE190</strain>
    </source>
</reference>
<dbReference type="InterPro" id="IPR008620">
    <property type="entry name" value="FixH"/>
</dbReference>
<comment type="caution">
    <text evidence="2">The sequence shown here is derived from an EMBL/GenBank/DDBJ whole genome shotgun (WGS) entry which is preliminary data.</text>
</comment>
<organism evidence="2 3">
    <name type="scientific">Cellvibrio fibrivorans</name>
    <dbReference type="NCBI Taxonomy" id="126350"/>
    <lineage>
        <taxon>Bacteria</taxon>
        <taxon>Pseudomonadati</taxon>
        <taxon>Pseudomonadota</taxon>
        <taxon>Gammaproteobacteria</taxon>
        <taxon>Cellvibrionales</taxon>
        <taxon>Cellvibrionaceae</taxon>
        <taxon>Cellvibrio</taxon>
    </lineage>
</organism>
<evidence type="ECO:0000313" key="2">
    <source>
        <dbReference type="EMBL" id="MDR7090784.1"/>
    </source>
</evidence>
<keyword evidence="1" id="KW-0472">Membrane</keyword>
<feature type="transmembrane region" description="Helical" evidence="1">
    <location>
        <begin position="24"/>
        <end position="48"/>
    </location>
</feature>
<keyword evidence="1" id="KW-1133">Transmembrane helix</keyword>
<protein>
    <recommendedName>
        <fullName evidence="4">Nitrogen fixation protein FixH</fullName>
    </recommendedName>
</protein>
<evidence type="ECO:0000313" key="3">
    <source>
        <dbReference type="Proteomes" id="UP001253595"/>
    </source>
</evidence>
<proteinExistence type="predicted"/>
<evidence type="ECO:0008006" key="4">
    <source>
        <dbReference type="Google" id="ProtNLM"/>
    </source>
</evidence>
<keyword evidence="3" id="KW-1185">Reference proteome</keyword>
<dbReference type="Proteomes" id="UP001253595">
    <property type="component" value="Unassembled WGS sequence"/>
</dbReference>
<dbReference type="Pfam" id="PF05751">
    <property type="entry name" value="FixH"/>
    <property type="match status" value="1"/>
</dbReference>
<evidence type="ECO:0000256" key="1">
    <source>
        <dbReference type="SAM" id="Phobius"/>
    </source>
</evidence>
<name>A0ABU1V018_9GAMM</name>
<dbReference type="EMBL" id="JAVDVX010000005">
    <property type="protein sequence ID" value="MDR7090784.1"/>
    <property type="molecule type" value="Genomic_DNA"/>
</dbReference>
<keyword evidence="1" id="KW-0812">Transmembrane</keyword>
<dbReference type="RefSeq" id="WP_310073390.1">
    <property type="nucleotide sequence ID" value="NZ_JAVDVX010000005.1"/>
</dbReference>
<sequence length="189" mass="21236">MSVLQQDPTSEVADEASKPWYRQFWFWFVFSPLIYIVIMCSVTVTIALKGADDVIIDNYYKEGRMINQALEQDKRAQALGLSGDLSFDRTSGEVSLTIANAPADSTLMPEQLLLMMGHPVKAAKDQLITLVAIAPGKYRGELVSEPNYSWYLTLYPVNDIALRKEAPWTLSGEINFRSTEKTLLAPRVK</sequence>
<accession>A0ABU1V018</accession>